<dbReference type="GO" id="GO:0008270">
    <property type="term" value="F:zinc ion binding"/>
    <property type="evidence" value="ECO:0007669"/>
    <property type="project" value="InterPro"/>
</dbReference>
<proteinExistence type="inferred from homology"/>
<comment type="similarity">
    <text evidence="2">Belongs to the alpha-carbonic anhydrase family.</text>
</comment>
<evidence type="ECO:0000259" key="3">
    <source>
        <dbReference type="PROSITE" id="PS51144"/>
    </source>
</evidence>
<reference evidence="4" key="3">
    <citation type="submission" date="2025-09" db="UniProtKB">
        <authorList>
            <consortium name="Ensembl"/>
        </authorList>
    </citation>
    <scope>IDENTIFICATION</scope>
</reference>
<organism evidence="4 5">
    <name type="scientific">Hucho hucho</name>
    <name type="common">huchen</name>
    <dbReference type="NCBI Taxonomy" id="62062"/>
    <lineage>
        <taxon>Eukaryota</taxon>
        <taxon>Metazoa</taxon>
        <taxon>Chordata</taxon>
        <taxon>Craniata</taxon>
        <taxon>Vertebrata</taxon>
        <taxon>Euteleostomi</taxon>
        <taxon>Actinopterygii</taxon>
        <taxon>Neopterygii</taxon>
        <taxon>Teleostei</taxon>
        <taxon>Protacanthopterygii</taxon>
        <taxon>Salmoniformes</taxon>
        <taxon>Salmonidae</taxon>
        <taxon>Salmoninae</taxon>
        <taxon>Hucho</taxon>
    </lineage>
</organism>
<dbReference type="PANTHER" id="PTHR18952">
    <property type="entry name" value="CARBONIC ANHYDRASE"/>
    <property type="match status" value="1"/>
</dbReference>
<sequence length="332" mass="37767">MSCCVRRHCSHNRPVSETAVKHIQYKTWNHKVVGSSIWGQTTVSLLNRASLLAFINRILNLIVLSWFCPQVGGTMYNTGRHVSLRMDKEHLVNISGGPMTYSHRLEEIRLHFGSEDGQGSEHLLNGQAFSGEVQLIHYNHELYTNYTEAAKSPNGLVIVSIFMKIAETSNAFLNRMLNRDTITRITYKNDAYLLMGLNIEEIYPETSSFITYDGSMTIPPCFETATWILMNKPVYITQMQMHSLRLLSQNQPSQIFLSMSDNVRPVQPLNNRCLQPHTHTHTHIYTHTFTPPHTHTHSMLHSTFPTSPQRVNRSSTIAAGLSLVFNYTSCSC</sequence>
<evidence type="ECO:0000256" key="1">
    <source>
        <dbReference type="ARBA" id="ARBA00002258"/>
    </source>
</evidence>
<dbReference type="Ensembl" id="ENSHHUT00000002947.1">
    <property type="protein sequence ID" value="ENSHHUP00000002849.1"/>
    <property type="gene ID" value="ENSHHUG00000001801.1"/>
</dbReference>
<dbReference type="Gene3D" id="3.10.200.10">
    <property type="entry name" value="Alpha carbonic anhydrase"/>
    <property type="match status" value="1"/>
</dbReference>
<dbReference type="AlphaFoldDB" id="A0A4W5JST0"/>
<protein>
    <submittedName>
        <fullName evidence="4">Carbonic anhydrase Xa</fullName>
    </submittedName>
</protein>
<dbReference type="GO" id="GO:0004089">
    <property type="term" value="F:carbonate dehydratase activity"/>
    <property type="evidence" value="ECO:0007669"/>
    <property type="project" value="InterPro"/>
</dbReference>
<dbReference type="InterPro" id="IPR036398">
    <property type="entry name" value="CA_dom_sf"/>
</dbReference>
<evidence type="ECO:0000313" key="4">
    <source>
        <dbReference type="Ensembl" id="ENSHHUP00000002849.1"/>
    </source>
</evidence>
<dbReference type="CDD" id="cd03121">
    <property type="entry name" value="alpha_CARP_X_XI_like"/>
    <property type="match status" value="1"/>
</dbReference>
<dbReference type="SMART" id="SM01057">
    <property type="entry name" value="Carb_anhydrase"/>
    <property type="match status" value="1"/>
</dbReference>
<dbReference type="InterPro" id="IPR041878">
    <property type="entry name" value="Alpha_CARP_X/XI"/>
</dbReference>
<accession>A0A4W5JST0</accession>
<comment type="function">
    <text evidence="1">Does not have a catalytic activity.</text>
</comment>
<name>A0A4W5JST0_9TELE</name>
<reference evidence="4" key="2">
    <citation type="submission" date="2025-08" db="UniProtKB">
        <authorList>
            <consortium name="Ensembl"/>
        </authorList>
    </citation>
    <scope>IDENTIFICATION</scope>
</reference>
<evidence type="ECO:0000313" key="5">
    <source>
        <dbReference type="Proteomes" id="UP000314982"/>
    </source>
</evidence>
<reference evidence="5" key="1">
    <citation type="submission" date="2018-06" db="EMBL/GenBank/DDBJ databases">
        <title>Genome assembly of Danube salmon.</title>
        <authorList>
            <person name="Macqueen D.J."/>
            <person name="Gundappa M.K."/>
        </authorList>
    </citation>
    <scope>NUCLEOTIDE SEQUENCE [LARGE SCALE GENOMIC DNA]</scope>
</reference>
<dbReference type="STRING" id="62062.ENSHHUP00000002849"/>
<dbReference type="GO" id="GO:0006730">
    <property type="term" value="P:one-carbon metabolic process"/>
    <property type="evidence" value="ECO:0007669"/>
    <property type="project" value="TreeGrafter"/>
</dbReference>
<dbReference type="PROSITE" id="PS51144">
    <property type="entry name" value="ALPHA_CA_2"/>
    <property type="match status" value="1"/>
</dbReference>
<feature type="domain" description="Alpha-carbonic anhydrase" evidence="3">
    <location>
        <begin position="16"/>
        <end position="278"/>
    </location>
</feature>
<dbReference type="Proteomes" id="UP000314982">
    <property type="component" value="Unassembled WGS sequence"/>
</dbReference>
<dbReference type="InterPro" id="IPR001148">
    <property type="entry name" value="CA_dom"/>
</dbReference>
<dbReference type="GeneTree" id="ENSGT00940000155223"/>
<dbReference type="Pfam" id="PF00194">
    <property type="entry name" value="Carb_anhydrase"/>
    <property type="match status" value="1"/>
</dbReference>
<dbReference type="SUPFAM" id="SSF51069">
    <property type="entry name" value="Carbonic anhydrase"/>
    <property type="match status" value="1"/>
</dbReference>
<dbReference type="InterPro" id="IPR023561">
    <property type="entry name" value="Carbonic_anhydrase_a-class"/>
</dbReference>
<keyword evidence="5" id="KW-1185">Reference proteome</keyword>
<evidence type="ECO:0000256" key="2">
    <source>
        <dbReference type="ARBA" id="ARBA00010718"/>
    </source>
</evidence>
<dbReference type="PANTHER" id="PTHR18952:SF208">
    <property type="entry name" value="CARBONIC ANHYDRASE XA-RELATED"/>
    <property type="match status" value="1"/>
</dbReference>